<dbReference type="Gene3D" id="3.90.1030.10">
    <property type="entry name" value="Ribosomal protein L17"/>
    <property type="match status" value="1"/>
</dbReference>
<evidence type="ECO:0000256" key="4">
    <source>
        <dbReference type="HAMAP-Rule" id="MF_01368"/>
    </source>
</evidence>
<evidence type="ECO:0000256" key="5">
    <source>
        <dbReference type="RuleBase" id="RU000660"/>
    </source>
</evidence>
<dbReference type="PANTHER" id="PTHR14413">
    <property type="entry name" value="RIBOSOMAL PROTEIN L17"/>
    <property type="match status" value="1"/>
</dbReference>
<dbReference type="PROSITE" id="PS01167">
    <property type="entry name" value="RIBOSOMAL_L17"/>
    <property type="match status" value="1"/>
</dbReference>
<dbReference type="Proteomes" id="UP001162891">
    <property type="component" value="Chromosome"/>
</dbReference>
<name>A0ABN6N0L3_9BACT</name>
<organism evidence="7 8">
    <name type="scientific">Anaeromyxobacter oryzae</name>
    <dbReference type="NCBI Taxonomy" id="2918170"/>
    <lineage>
        <taxon>Bacteria</taxon>
        <taxon>Pseudomonadati</taxon>
        <taxon>Myxococcota</taxon>
        <taxon>Myxococcia</taxon>
        <taxon>Myxococcales</taxon>
        <taxon>Cystobacterineae</taxon>
        <taxon>Anaeromyxobacteraceae</taxon>
        <taxon>Anaeromyxobacter</taxon>
    </lineage>
</organism>
<sequence>MKHRVVGRRLDRTTEHRTAMFRNMVTSLFRHERIETTTPKAKELKRFADKVITLAKKGTPHARRQANRDVRDVEVLNKLFGDLAGRFEKRPGGYTRIVRVGRRAGDNAEMAMIELVERAAPAEAAGDAEGEKTAKKGKAAEKAPKAEKKPAKKKAEKAE</sequence>
<gene>
    <name evidence="4" type="primary">rplQ</name>
    <name evidence="7" type="ORF">AMOR_57400</name>
</gene>
<dbReference type="Pfam" id="PF01196">
    <property type="entry name" value="Ribosomal_L17"/>
    <property type="match status" value="1"/>
</dbReference>
<comment type="similarity">
    <text evidence="1 4 5">Belongs to the bacterial ribosomal protein bL17 family.</text>
</comment>
<reference evidence="8" key="1">
    <citation type="journal article" date="2022" name="Int. J. Syst. Evol. Microbiol.">
        <title>Anaeromyxobacter oryzae sp. nov., Anaeromyxobacter diazotrophicus sp. nov. and Anaeromyxobacter paludicola sp. nov., isolated from paddy soils.</title>
        <authorList>
            <person name="Itoh H."/>
            <person name="Xu Z."/>
            <person name="Mise K."/>
            <person name="Masuda Y."/>
            <person name="Ushijima N."/>
            <person name="Hayakawa C."/>
            <person name="Shiratori Y."/>
            <person name="Senoo K."/>
        </authorList>
    </citation>
    <scope>NUCLEOTIDE SEQUENCE [LARGE SCALE GENOMIC DNA]</scope>
    <source>
        <strain evidence="8">Red232</strain>
    </source>
</reference>
<evidence type="ECO:0000256" key="3">
    <source>
        <dbReference type="ARBA" id="ARBA00023274"/>
    </source>
</evidence>
<evidence type="ECO:0000256" key="1">
    <source>
        <dbReference type="ARBA" id="ARBA00008777"/>
    </source>
</evidence>
<keyword evidence="2 4" id="KW-0689">Ribosomal protein</keyword>
<keyword evidence="3 4" id="KW-0687">Ribonucleoprotein</keyword>
<dbReference type="PANTHER" id="PTHR14413:SF16">
    <property type="entry name" value="LARGE RIBOSOMAL SUBUNIT PROTEIN BL17M"/>
    <property type="match status" value="1"/>
</dbReference>
<dbReference type="InterPro" id="IPR047859">
    <property type="entry name" value="Ribosomal_bL17_CS"/>
</dbReference>
<feature type="region of interest" description="Disordered" evidence="6">
    <location>
        <begin position="120"/>
        <end position="159"/>
    </location>
</feature>
<evidence type="ECO:0000256" key="6">
    <source>
        <dbReference type="SAM" id="MobiDB-lite"/>
    </source>
</evidence>
<dbReference type="NCBIfam" id="TIGR00059">
    <property type="entry name" value="L17"/>
    <property type="match status" value="1"/>
</dbReference>
<dbReference type="SUPFAM" id="SSF64263">
    <property type="entry name" value="Prokaryotic ribosomal protein L17"/>
    <property type="match status" value="1"/>
</dbReference>
<feature type="compositionally biased region" description="Basic residues" evidence="6">
    <location>
        <begin position="150"/>
        <end position="159"/>
    </location>
</feature>
<dbReference type="HAMAP" id="MF_01368">
    <property type="entry name" value="Ribosomal_bL17"/>
    <property type="match status" value="1"/>
</dbReference>
<evidence type="ECO:0000256" key="2">
    <source>
        <dbReference type="ARBA" id="ARBA00022980"/>
    </source>
</evidence>
<dbReference type="InterPro" id="IPR000456">
    <property type="entry name" value="Ribosomal_bL17"/>
</dbReference>
<comment type="subunit">
    <text evidence="4">Part of the 50S ribosomal subunit. Contacts protein L32.</text>
</comment>
<keyword evidence="8" id="KW-1185">Reference proteome</keyword>
<dbReference type="InterPro" id="IPR036373">
    <property type="entry name" value="Ribosomal_bL17_sf"/>
</dbReference>
<dbReference type="RefSeq" id="WP_248357222.1">
    <property type="nucleotide sequence ID" value="NZ_AP025591.1"/>
</dbReference>
<dbReference type="EMBL" id="AP025591">
    <property type="protein sequence ID" value="BDG06744.1"/>
    <property type="molecule type" value="Genomic_DNA"/>
</dbReference>
<feature type="compositionally biased region" description="Basic and acidic residues" evidence="6">
    <location>
        <begin position="129"/>
        <end position="149"/>
    </location>
</feature>
<accession>A0ABN6N0L3</accession>
<proteinExistence type="inferred from homology"/>
<protein>
    <recommendedName>
        <fullName evidence="4">Large ribosomal subunit protein bL17</fullName>
    </recommendedName>
</protein>
<evidence type="ECO:0000313" key="8">
    <source>
        <dbReference type="Proteomes" id="UP001162891"/>
    </source>
</evidence>
<evidence type="ECO:0000313" key="7">
    <source>
        <dbReference type="EMBL" id="BDG06744.1"/>
    </source>
</evidence>